<sequence length="368" mass="40389">ILFCLLSNGNSKCINEPASLPILLKGHMRCRMPATARFASSSAVASTSSSSGGFYSWLTGEQSTSSPSLDFPLPGICLSHPSSLPDYFYVDCGSIYESPISFVKTDLLERMAFRRTRDRSHLRVVRDMKAISKPHLLGSRWGAPLLLWKLMSLKWLSFLLMFAELCFSGFGACYSVVLANPLLAPECAISRLNSTLIKEFFAENYTAPWMVLAASRVEHDQLMLLGGGGSFSAGGPGKGVYSRLHRCVLNEIPHVQPFSAFSNIYNHPGIFGIQGTTGYDSGVYFYGITPGEVNQVQLDRAIQSTNSAILMNLESRIAVSEDIDRQGQTHGESGALTVEGVTKTDIYCFHGTEAYFIPSHNGIIWRCH</sequence>
<keyword evidence="2" id="KW-1185">Reference proteome</keyword>
<dbReference type="AlphaFoldDB" id="A0A2H5PGG6"/>
<accession>A0A2H5PGG6</accession>
<dbReference type="Proteomes" id="UP000236630">
    <property type="component" value="Unassembled WGS sequence"/>
</dbReference>
<dbReference type="GO" id="GO:0005739">
    <property type="term" value="C:mitochondrion"/>
    <property type="evidence" value="ECO:0007669"/>
    <property type="project" value="TreeGrafter"/>
</dbReference>
<gene>
    <name evidence="1" type="ORF">CUMW_132490</name>
</gene>
<comment type="caution">
    <text evidence="1">The sequence shown here is derived from an EMBL/GenBank/DDBJ whole genome shotgun (WGS) entry which is preliminary data.</text>
</comment>
<evidence type="ECO:0000313" key="2">
    <source>
        <dbReference type="Proteomes" id="UP000236630"/>
    </source>
</evidence>
<dbReference type="InterPro" id="IPR011249">
    <property type="entry name" value="Metalloenz_LuxS/M16"/>
</dbReference>
<dbReference type="InterPro" id="IPR050361">
    <property type="entry name" value="MPP/UQCRC_Complex"/>
</dbReference>
<dbReference type="EMBL" id="BDQV01000068">
    <property type="protein sequence ID" value="GAY51205.1"/>
    <property type="molecule type" value="Genomic_DNA"/>
</dbReference>
<name>A0A2H5PGG6_CITUN</name>
<dbReference type="SUPFAM" id="SSF63411">
    <property type="entry name" value="LuxS/MPP-like metallohydrolase"/>
    <property type="match status" value="1"/>
</dbReference>
<dbReference type="PANTHER" id="PTHR11851">
    <property type="entry name" value="METALLOPROTEASE"/>
    <property type="match status" value="1"/>
</dbReference>
<proteinExistence type="predicted"/>
<protein>
    <submittedName>
        <fullName evidence="1">Uncharacterized protein</fullName>
    </submittedName>
</protein>
<dbReference type="PANTHER" id="PTHR11851:SF190">
    <property type="entry name" value="MITOCHONDRIAL-PROCESSING PEPTIDASE SUBUNIT ALPHA"/>
    <property type="match status" value="1"/>
</dbReference>
<organism evidence="1 2">
    <name type="scientific">Citrus unshiu</name>
    <name type="common">Satsuma mandarin</name>
    <name type="synonym">Citrus nobilis var. unshiu</name>
    <dbReference type="NCBI Taxonomy" id="55188"/>
    <lineage>
        <taxon>Eukaryota</taxon>
        <taxon>Viridiplantae</taxon>
        <taxon>Streptophyta</taxon>
        <taxon>Embryophyta</taxon>
        <taxon>Tracheophyta</taxon>
        <taxon>Spermatophyta</taxon>
        <taxon>Magnoliopsida</taxon>
        <taxon>eudicotyledons</taxon>
        <taxon>Gunneridae</taxon>
        <taxon>Pentapetalae</taxon>
        <taxon>rosids</taxon>
        <taxon>malvids</taxon>
        <taxon>Sapindales</taxon>
        <taxon>Rutaceae</taxon>
        <taxon>Aurantioideae</taxon>
        <taxon>Citrus</taxon>
    </lineage>
</organism>
<dbReference type="STRING" id="55188.A0A2H5PGG6"/>
<feature type="non-terminal residue" evidence="1">
    <location>
        <position position="1"/>
    </location>
</feature>
<evidence type="ECO:0000313" key="1">
    <source>
        <dbReference type="EMBL" id="GAY51205.1"/>
    </source>
</evidence>
<dbReference type="GO" id="GO:0046872">
    <property type="term" value="F:metal ion binding"/>
    <property type="evidence" value="ECO:0007669"/>
    <property type="project" value="InterPro"/>
</dbReference>
<reference evidence="1 2" key="1">
    <citation type="journal article" date="2017" name="Front. Genet.">
        <title>Draft sequencing of the heterozygous diploid genome of Satsuma (Citrus unshiu Marc.) using a hybrid assembly approach.</title>
        <authorList>
            <person name="Shimizu T."/>
            <person name="Tanizawa Y."/>
            <person name="Mochizuki T."/>
            <person name="Nagasaki H."/>
            <person name="Yoshioka T."/>
            <person name="Toyoda A."/>
            <person name="Fujiyama A."/>
            <person name="Kaminuma E."/>
            <person name="Nakamura Y."/>
        </authorList>
    </citation>
    <scope>NUCLEOTIDE SEQUENCE [LARGE SCALE GENOMIC DNA]</scope>
    <source>
        <strain evidence="2">cv. Miyagawa wase</strain>
    </source>
</reference>
<dbReference type="Gene3D" id="3.30.830.10">
    <property type="entry name" value="Metalloenzyme, LuxS/M16 peptidase-like"/>
    <property type="match status" value="1"/>
</dbReference>